<proteinExistence type="predicted"/>
<feature type="domain" description="Amine oxidase" evidence="4">
    <location>
        <begin position="1"/>
        <end position="96"/>
    </location>
</feature>
<keyword evidence="6" id="KW-1185">Reference proteome</keyword>
<keyword evidence="3" id="KW-0274">FAD</keyword>
<evidence type="ECO:0000256" key="3">
    <source>
        <dbReference type="ARBA" id="ARBA00022827"/>
    </source>
</evidence>
<dbReference type="InterPro" id="IPR036188">
    <property type="entry name" value="FAD/NAD-bd_sf"/>
</dbReference>
<dbReference type="AlphaFoldDB" id="A0A7J5ZT38"/>
<evidence type="ECO:0000256" key="1">
    <source>
        <dbReference type="ARBA" id="ARBA00001974"/>
    </source>
</evidence>
<organism evidence="5 6">
    <name type="scientific">Ameiurus melas</name>
    <name type="common">Black bullhead</name>
    <name type="synonym">Silurus melas</name>
    <dbReference type="NCBI Taxonomy" id="219545"/>
    <lineage>
        <taxon>Eukaryota</taxon>
        <taxon>Metazoa</taxon>
        <taxon>Chordata</taxon>
        <taxon>Craniata</taxon>
        <taxon>Vertebrata</taxon>
        <taxon>Euteleostomi</taxon>
        <taxon>Actinopterygii</taxon>
        <taxon>Neopterygii</taxon>
        <taxon>Teleostei</taxon>
        <taxon>Ostariophysi</taxon>
        <taxon>Siluriformes</taxon>
        <taxon>Ictaluridae</taxon>
        <taxon>Ameiurus</taxon>
    </lineage>
</organism>
<protein>
    <recommendedName>
        <fullName evidence="4">Amine oxidase domain-containing protein</fullName>
    </recommendedName>
</protein>
<gene>
    <name evidence="5" type="ORF">AMELA_G00262440</name>
</gene>
<dbReference type="Proteomes" id="UP000593565">
    <property type="component" value="Unassembled WGS sequence"/>
</dbReference>
<dbReference type="InterPro" id="IPR002937">
    <property type="entry name" value="Amino_oxidase"/>
</dbReference>
<dbReference type="EMBL" id="JAAGNN010000025">
    <property type="protein sequence ID" value="KAF4072388.1"/>
    <property type="molecule type" value="Genomic_DNA"/>
</dbReference>
<evidence type="ECO:0000313" key="5">
    <source>
        <dbReference type="EMBL" id="KAF4072388.1"/>
    </source>
</evidence>
<dbReference type="PANTHER" id="PTHR10742">
    <property type="entry name" value="FLAVIN MONOAMINE OXIDASE"/>
    <property type="match status" value="1"/>
</dbReference>
<evidence type="ECO:0000259" key="4">
    <source>
        <dbReference type="Pfam" id="PF01593"/>
    </source>
</evidence>
<comment type="cofactor">
    <cofactor evidence="1">
        <name>FAD</name>
        <dbReference type="ChEBI" id="CHEBI:57692"/>
    </cofactor>
</comment>
<dbReference type="Pfam" id="PF01593">
    <property type="entry name" value="Amino_oxidase"/>
    <property type="match status" value="1"/>
</dbReference>
<dbReference type="GO" id="GO:0046592">
    <property type="term" value="F:polyamine oxidase activity"/>
    <property type="evidence" value="ECO:0007669"/>
    <property type="project" value="TreeGrafter"/>
</dbReference>
<dbReference type="InterPro" id="IPR050281">
    <property type="entry name" value="Flavin_monoamine_oxidase"/>
</dbReference>
<dbReference type="GO" id="GO:0046208">
    <property type="term" value="P:spermine catabolic process"/>
    <property type="evidence" value="ECO:0007669"/>
    <property type="project" value="TreeGrafter"/>
</dbReference>
<sequence>MPENELTSAITGHTRMFTGNPHIPPPKTVLCTQWRSNCFTCGVCSFLPVGVDALDMDVLAQPLVGNKYPNKDLQVLFAGEATIKSLYVTVQGALIS</sequence>
<dbReference type="Gene3D" id="3.50.50.60">
    <property type="entry name" value="FAD/NAD(P)-binding domain"/>
    <property type="match status" value="1"/>
</dbReference>
<name>A0A7J5ZT38_AMEME</name>
<evidence type="ECO:0000313" key="6">
    <source>
        <dbReference type="Proteomes" id="UP000593565"/>
    </source>
</evidence>
<accession>A0A7J5ZT38</accession>
<evidence type="ECO:0000256" key="2">
    <source>
        <dbReference type="ARBA" id="ARBA00022630"/>
    </source>
</evidence>
<comment type="caution">
    <text evidence="5">The sequence shown here is derived from an EMBL/GenBank/DDBJ whole genome shotgun (WGS) entry which is preliminary data.</text>
</comment>
<reference evidence="5 6" key="1">
    <citation type="submission" date="2020-02" db="EMBL/GenBank/DDBJ databases">
        <title>A chromosome-scale genome assembly of the black bullhead catfish (Ameiurus melas).</title>
        <authorList>
            <person name="Wen M."/>
            <person name="Zham M."/>
            <person name="Cabau C."/>
            <person name="Klopp C."/>
            <person name="Donnadieu C."/>
            <person name="Roques C."/>
            <person name="Bouchez O."/>
            <person name="Lampietro C."/>
            <person name="Jouanno E."/>
            <person name="Herpin A."/>
            <person name="Louis A."/>
            <person name="Berthelot C."/>
            <person name="Parey E."/>
            <person name="Roest-Crollius H."/>
            <person name="Braasch I."/>
            <person name="Postlethwait J."/>
            <person name="Robinson-Rechavi M."/>
            <person name="Echchiki A."/>
            <person name="Begum T."/>
            <person name="Montfort J."/>
            <person name="Schartl M."/>
            <person name="Bobe J."/>
            <person name="Guiguen Y."/>
        </authorList>
    </citation>
    <scope>NUCLEOTIDE SEQUENCE [LARGE SCALE GENOMIC DNA]</scope>
    <source>
        <strain evidence="5">M_S1</strain>
        <tissue evidence="5">Blood</tissue>
    </source>
</reference>
<keyword evidence="2" id="KW-0285">Flavoprotein</keyword>
<dbReference type="PANTHER" id="PTHR10742:SF364">
    <property type="entry name" value="AMINE OXIDASE"/>
    <property type="match status" value="1"/>
</dbReference>
<dbReference type="Gene3D" id="3.90.660.10">
    <property type="match status" value="1"/>
</dbReference>